<accession>A0A095A8P9</accession>
<proteinExistence type="predicted"/>
<reference evidence="1" key="1">
    <citation type="journal article" date="2012" name="Nat. Genet.">
        <title>Whole-genome sequence of Schistosoma haematobium.</title>
        <authorList>
            <person name="Young N.D."/>
            <person name="Jex A.R."/>
            <person name="Li B."/>
            <person name="Liu S."/>
            <person name="Yang L."/>
            <person name="Xiong Z."/>
            <person name="Li Y."/>
            <person name="Cantacessi C."/>
            <person name="Hall R.S."/>
            <person name="Xu X."/>
            <person name="Chen F."/>
            <person name="Wu X."/>
            <person name="Zerlotini A."/>
            <person name="Oliveira G."/>
            <person name="Hofmann A."/>
            <person name="Zhang G."/>
            <person name="Fang X."/>
            <person name="Kang Y."/>
            <person name="Campbell B.E."/>
            <person name="Loukas A."/>
            <person name="Ranganathan S."/>
            <person name="Rollinson D."/>
            <person name="Rinaldi G."/>
            <person name="Brindley P.J."/>
            <person name="Yang H."/>
            <person name="Wang J."/>
            <person name="Wang J."/>
            <person name="Gasser R.B."/>
        </authorList>
    </citation>
    <scope>NUCLEOTIDE SEQUENCE [LARGE SCALE GENOMIC DNA]</scope>
</reference>
<protein>
    <submittedName>
        <fullName evidence="1">Uncharacterized protein</fullName>
    </submittedName>
</protein>
<sequence>MVTANNEQKRNANVQFVKRNFTNTETSSRFSQTIKSPTQFLDQIRDIQINNDELMISFDVTALFTSIEPQLAKETISLLLNNDTNLTKYTTLFKFKVYWSSSIYA</sequence>
<evidence type="ECO:0000313" key="1">
    <source>
        <dbReference type="EMBL" id="KGB42164.1"/>
    </source>
</evidence>
<name>A0A095A8P9_SCHHA</name>
<dbReference type="AlphaFoldDB" id="A0A095A8P9"/>
<dbReference type="EMBL" id="KL252532">
    <property type="protein sequence ID" value="KGB42164.1"/>
    <property type="molecule type" value="Genomic_DNA"/>
</dbReference>
<gene>
    <name evidence="1" type="ORF">MS3_10773</name>
</gene>
<organism evidence="1">
    <name type="scientific">Schistosoma haematobium</name>
    <name type="common">Blood fluke</name>
    <dbReference type="NCBI Taxonomy" id="6185"/>
    <lineage>
        <taxon>Eukaryota</taxon>
        <taxon>Metazoa</taxon>
        <taxon>Spiralia</taxon>
        <taxon>Lophotrochozoa</taxon>
        <taxon>Platyhelminthes</taxon>
        <taxon>Trematoda</taxon>
        <taxon>Digenea</taxon>
        <taxon>Strigeidida</taxon>
        <taxon>Schistosomatoidea</taxon>
        <taxon>Schistosomatidae</taxon>
        <taxon>Schistosoma</taxon>
    </lineage>
</organism>